<organism evidence="1">
    <name type="scientific">Pithovirus LCPAC404</name>
    <dbReference type="NCBI Taxonomy" id="2506597"/>
    <lineage>
        <taxon>Viruses</taxon>
        <taxon>Pithoviruses</taxon>
    </lineage>
</organism>
<name>A0A481ZD44_9VIRU</name>
<protein>
    <submittedName>
        <fullName evidence="1">Uncharacterized protein</fullName>
    </submittedName>
</protein>
<gene>
    <name evidence="1" type="ORF">LCPAC404_00990</name>
</gene>
<proteinExistence type="predicted"/>
<accession>A0A481ZD44</accession>
<dbReference type="EMBL" id="MK500595">
    <property type="protein sequence ID" value="QBK93395.1"/>
    <property type="molecule type" value="Genomic_DNA"/>
</dbReference>
<reference evidence="1" key="1">
    <citation type="journal article" date="2019" name="MBio">
        <title>Virus Genomes from Deep Sea Sediments Expand the Ocean Megavirome and Support Independent Origins of Viral Gigantism.</title>
        <authorList>
            <person name="Backstrom D."/>
            <person name="Yutin N."/>
            <person name="Jorgensen S.L."/>
            <person name="Dharamshi J."/>
            <person name="Homa F."/>
            <person name="Zaremba-Niedwiedzka K."/>
            <person name="Spang A."/>
            <person name="Wolf Y.I."/>
            <person name="Koonin E.V."/>
            <person name="Ettema T.J."/>
        </authorList>
    </citation>
    <scope>NUCLEOTIDE SEQUENCE</scope>
</reference>
<evidence type="ECO:0000313" key="1">
    <source>
        <dbReference type="EMBL" id="QBK93395.1"/>
    </source>
</evidence>
<sequence length="90" mass="10940">MNNDSYEVNFAIRLINNWTKYHTANRFTEMMNFMVVESEILKIYPFLIDYIRNQLDEAEELSMITCDKADYYSNELLFKLMNNRQFKSML</sequence>